<dbReference type="Pfam" id="PF11007">
    <property type="entry name" value="CotJA"/>
    <property type="match status" value="1"/>
</dbReference>
<sequence length="56" mass="6651">MNNYTGISCNFKNCKLTRVYIPRQPYGRLFHLNEALKRGTLFANLYTPYPKKTYCK</sequence>
<dbReference type="OrthoDB" id="9800571at2"/>
<gene>
    <name evidence="1" type="ORF">HMJ28_09595</name>
</gene>
<dbReference type="Proteomes" id="UP000528432">
    <property type="component" value="Unassembled WGS sequence"/>
</dbReference>
<reference evidence="1 2" key="1">
    <citation type="submission" date="2020-05" db="EMBL/GenBank/DDBJ databases">
        <title>Draft genome sequence of Clostridium cochlearium strain AGROS13 isolated from a sheep dairy farm in New Zealand.</title>
        <authorList>
            <person name="Gupta T.B."/>
            <person name="Jauregui R."/>
            <person name="Risson A.N."/>
            <person name="Brightwell G."/>
            <person name="Maclean P."/>
        </authorList>
    </citation>
    <scope>NUCLEOTIDE SEQUENCE [LARGE SCALE GENOMIC DNA]</scope>
    <source>
        <strain evidence="1 2">AGROS13</strain>
    </source>
</reference>
<dbReference type="InterPro" id="IPR020256">
    <property type="entry name" value="Spore_coat_CotJA"/>
</dbReference>
<proteinExistence type="predicted"/>
<dbReference type="GeneID" id="70576659"/>
<accession>A0A7Y4DE79</accession>
<dbReference type="AlphaFoldDB" id="A0A7Y4DE79"/>
<evidence type="ECO:0000313" key="2">
    <source>
        <dbReference type="Proteomes" id="UP000528432"/>
    </source>
</evidence>
<dbReference type="RefSeq" id="WP_089863277.1">
    <property type="nucleotide sequence ID" value="NZ_CP173238.1"/>
</dbReference>
<organism evidence="1 2">
    <name type="scientific">Clostridium cochlearium</name>
    <dbReference type="NCBI Taxonomy" id="1494"/>
    <lineage>
        <taxon>Bacteria</taxon>
        <taxon>Bacillati</taxon>
        <taxon>Bacillota</taxon>
        <taxon>Clostridia</taxon>
        <taxon>Eubacteriales</taxon>
        <taxon>Clostridiaceae</taxon>
        <taxon>Clostridium</taxon>
    </lineage>
</organism>
<comment type="caution">
    <text evidence="1">The sequence shown here is derived from an EMBL/GenBank/DDBJ whole genome shotgun (WGS) entry which is preliminary data.</text>
</comment>
<dbReference type="EMBL" id="JABFIF010000020">
    <property type="protein sequence ID" value="NOH16637.1"/>
    <property type="molecule type" value="Genomic_DNA"/>
</dbReference>
<protein>
    <submittedName>
        <fullName evidence="1">Spore coat associated protein CotJA</fullName>
    </submittedName>
</protein>
<evidence type="ECO:0000313" key="1">
    <source>
        <dbReference type="EMBL" id="NOH16637.1"/>
    </source>
</evidence>
<name>A0A7Y4DE79_CLOCO</name>